<comment type="caution">
    <text evidence="3">The sequence shown here is derived from an EMBL/GenBank/DDBJ whole genome shotgun (WGS) entry which is preliminary data.</text>
</comment>
<keyword evidence="1" id="KW-0175">Coiled coil</keyword>
<organism evidence="3 4">
    <name type="scientific">Orchesella dallaii</name>
    <dbReference type="NCBI Taxonomy" id="48710"/>
    <lineage>
        <taxon>Eukaryota</taxon>
        <taxon>Metazoa</taxon>
        <taxon>Ecdysozoa</taxon>
        <taxon>Arthropoda</taxon>
        <taxon>Hexapoda</taxon>
        <taxon>Collembola</taxon>
        <taxon>Entomobryomorpha</taxon>
        <taxon>Entomobryoidea</taxon>
        <taxon>Orchesellidae</taxon>
        <taxon>Orchesellinae</taxon>
        <taxon>Orchesella</taxon>
    </lineage>
</organism>
<keyword evidence="4" id="KW-1185">Reference proteome</keyword>
<dbReference type="Proteomes" id="UP001642540">
    <property type="component" value="Unassembled WGS sequence"/>
</dbReference>
<evidence type="ECO:0000256" key="2">
    <source>
        <dbReference type="SAM" id="MobiDB-lite"/>
    </source>
</evidence>
<gene>
    <name evidence="3" type="ORF">ODALV1_LOCUS29322</name>
</gene>
<evidence type="ECO:0000256" key="1">
    <source>
        <dbReference type="SAM" id="Coils"/>
    </source>
</evidence>
<feature type="coiled-coil region" evidence="1">
    <location>
        <begin position="298"/>
        <end position="332"/>
    </location>
</feature>
<feature type="compositionally biased region" description="Low complexity" evidence="2">
    <location>
        <begin position="28"/>
        <end position="42"/>
    </location>
</feature>
<proteinExistence type="predicted"/>
<feature type="compositionally biased region" description="Low complexity" evidence="2">
    <location>
        <begin position="1"/>
        <end position="17"/>
    </location>
</feature>
<sequence length="403" mass="45645">MSGNITSSGRIGRSGMGRLNGNNDRIPSSSSHSRFFSNRDSSSSMSFSEVNLSMSSIHEDAEGRTESEVICDKDVWATRIILSALEDLTFEETPFPKLTTRFIQAIQIFLFSVNNTTSNYNPFVEFTKPNNSSLDYSEVEDVSYVQNNAGHQPEVSREIMETLSSVSPEIKVLVRTLVSSYVRHSASQLVEMWKPVLDSNGVVTTQQPVSNSKASGLVHTGGESDLKATLKAVLDLLLNLQKQCKDLDTGVRDRLKQRDESVMKLARDLKEFKEIAVEVVKEKSAQNDPEFVTQCMNYMQLETLCLKEQSRLENLNKEAEENPEKLQKESNEVYKTVNELYSEMLSKTNEDEQQIEQYASLGDEFVKIVEEYRSIEEDISTKEWVKEQLQNGPRDESLFSDSF</sequence>
<evidence type="ECO:0000313" key="3">
    <source>
        <dbReference type="EMBL" id="CAL8143175.1"/>
    </source>
</evidence>
<feature type="region of interest" description="Disordered" evidence="2">
    <location>
        <begin position="1"/>
        <end position="42"/>
    </location>
</feature>
<dbReference type="EMBL" id="CAXLJM020000151">
    <property type="protein sequence ID" value="CAL8143175.1"/>
    <property type="molecule type" value="Genomic_DNA"/>
</dbReference>
<name>A0ABP1S3D5_9HEXA</name>
<evidence type="ECO:0000313" key="4">
    <source>
        <dbReference type="Proteomes" id="UP001642540"/>
    </source>
</evidence>
<accession>A0ABP1S3D5</accession>
<reference evidence="3 4" key="1">
    <citation type="submission" date="2024-08" db="EMBL/GenBank/DDBJ databases">
        <authorList>
            <person name="Cucini C."/>
            <person name="Frati F."/>
        </authorList>
    </citation>
    <scope>NUCLEOTIDE SEQUENCE [LARGE SCALE GENOMIC DNA]</scope>
</reference>
<protein>
    <submittedName>
        <fullName evidence="3">Uncharacterized protein</fullName>
    </submittedName>
</protein>